<dbReference type="GO" id="GO:2001044">
    <property type="term" value="P:regulation of integrin-mediated signaling pathway"/>
    <property type="evidence" value="ECO:0007669"/>
    <property type="project" value="TreeGrafter"/>
</dbReference>
<dbReference type="EMBL" id="LZPO01017576">
    <property type="protein sequence ID" value="OBS79994.1"/>
    <property type="molecule type" value="Genomic_DNA"/>
</dbReference>
<evidence type="ECO:0000256" key="6">
    <source>
        <dbReference type="SAM" id="SignalP"/>
    </source>
</evidence>
<dbReference type="OrthoDB" id="9538399at2759"/>
<keyword evidence="5" id="KW-0325">Glycoprotein</keyword>
<gene>
    <name evidence="8" type="ORF">A6R68_21802</name>
</gene>
<evidence type="ECO:0000256" key="4">
    <source>
        <dbReference type="ARBA" id="ARBA00023136"/>
    </source>
</evidence>
<dbReference type="GO" id="GO:0007159">
    <property type="term" value="P:leukocyte cell-cell adhesion"/>
    <property type="evidence" value="ECO:0007669"/>
    <property type="project" value="TreeGrafter"/>
</dbReference>
<dbReference type="InterPro" id="IPR016054">
    <property type="entry name" value="LY6_UPA_recep-like"/>
</dbReference>
<comment type="subcellular location">
    <subcellularLocation>
        <location evidence="1">Cell membrane</location>
    </subcellularLocation>
</comment>
<feature type="signal peptide" evidence="6">
    <location>
        <begin position="1"/>
        <end position="23"/>
    </location>
</feature>
<comment type="caution">
    <text evidence="8">The sequence shown here is derived from an EMBL/GenBank/DDBJ whole genome shotgun (WGS) entry which is preliminary data.</text>
</comment>
<dbReference type="AlphaFoldDB" id="A0A1A6HP20"/>
<evidence type="ECO:0000259" key="7">
    <source>
        <dbReference type="Pfam" id="PF00021"/>
    </source>
</evidence>
<dbReference type="Proteomes" id="UP000092124">
    <property type="component" value="Unassembled WGS sequence"/>
</dbReference>
<evidence type="ECO:0000256" key="5">
    <source>
        <dbReference type="ARBA" id="ARBA00023180"/>
    </source>
</evidence>
<dbReference type="STRING" id="56216.A0A1A6HP20"/>
<dbReference type="GO" id="GO:0044853">
    <property type="term" value="C:plasma membrane raft"/>
    <property type="evidence" value="ECO:0007669"/>
    <property type="project" value="TreeGrafter"/>
</dbReference>
<sequence length="247" mass="26594">MAICCIQYFLPLFLLGLTSYSDALVCKKGVMVIFGSGFAKTAVNWTAPETKIAAPGESCHETLLLIDIGPKSLLVGSKGSGIDIDEDTRSETVDNYNYGGGDVYPDNGTTLMYADGPGILAALYHENCFTDLCNKDEDTEILVKNLHVVASYQSKSLKCPVCLQYQGSCPTNFVFCPKNTGCYAGDIAVKGGGINANFSIKGCLDVTTENIFKRDDALGIFTMLEHVTSMTANSFSHLFVPVTSLAW</sequence>
<evidence type="ECO:0000256" key="1">
    <source>
        <dbReference type="ARBA" id="ARBA00004236"/>
    </source>
</evidence>
<keyword evidence="4" id="KW-0472">Membrane</keyword>
<keyword evidence="9" id="KW-1185">Reference proteome</keyword>
<dbReference type="PANTHER" id="PTHR16529:SF9">
    <property type="entry name" value="LY6_PLAUR DOMAIN CONTAINING 10-RELATED"/>
    <property type="match status" value="1"/>
</dbReference>
<dbReference type="GO" id="GO:0098742">
    <property type="term" value="P:cell-cell adhesion via plasma-membrane adhesion molecules"/>
    <property type="evidence" value="ECO:0007669"/>
    <property type="project" value="TreeGrafter"/>
</dbReference>
<evidence type="ECO:0000256" key="2">
    <source>
        <dbReference type="ARBA" id="ARBA00022475"/>
    </source>
</evidence>
<dbReference type="InterPro" id="IPR051899">
    <property type="entry name" value="Fert-Immune_med_protein"/>
</dbReference>
<reference evidence="8 9" key="1">
    <citation type="submission" date="2016-06" db="EMBL/GenBank/DDBJ databases">
        <title>The Draft Genome Sequence and Annotation of the Desert Woodrat Neotoma lepida.</title>
        <authorList>
            <person name="Campbell M."/>
            <person name="Oakeson K.F."/>
            <person name="Yandell M."/>
            <person name="Halpert J.R."/>
            <person name="Dearing D."/>
        </authorList>
    </citation>
    <scope>NUCLEOTIDE SEQUENCE [LARGE SCALE GENOMIC DNA]</scope>
    <source>
        <strain evidence="8">417</strain>
        <tissue evidence="8">Liver</tissue>
    </source>
</reference>
<feature type="chain" id="PRO_5008346523" description="UPAR/Ly6 domain-containing protein" evidence="6">
    <location>
        <begin position="24"/>
        <end position="247"/>
    </location>
</feature>
<evidence type="ECO:0000313" key="9">
    <source>
        <dbReference type="Proteomes" id="UP000092124"/>
    </source>
</evidence>
<keyword evidence="2" id="KW-1003">Cell membrane</keyword>
<dbReference type="GO" id="GO:0045217">
    <property type="term" value="P:cell-cell junction maintenance"/>
    <property type="evidence" value="ECO:0007669"/>
    <property type="project" value="TreeGrafter"/>
</dbReference>
<dbReference type="CDD" id="cd23633">
    <property type="entry name" value="TFP_LU_ECD_LYPD4_rpt2_like"/>
    <property type="match status" value="1"/>
</dbReference>
<feature type="domain" description="UPAR/Ly6" evidence="7">
    <location>
        <begin position="156"/>
        <end position="207"/>
    </location>
</feature>
<evidence type="ECO:0000256" key="3">
    <source>
        <dbReference type="ARBA" id="ARBA00022729"/>
    </source>
</evidence>
<accession>A0A1A6HP20</accession>
<dbReference type="CDD" id="cd23624">
    <property type="entry name" value="TFP_LU_ECD_CD177_rpt3"/>
    <property type="match status" value="1"/>
</dbReference>
<evidence type="ECO:0000313" key="8">
    <source>
        <dbReference type="EMBL" id="OBS79994.1"/>
    </source>
</evidence>
<protein>
    <recommendedName>
        <fullName evidence="7">UPAR/Ly6 domain-containing protein</fullName>
    </recommendedName>
</protein>
<name>A0A1A6HP20_NEOLE</name>
<feature type="non-terminal residue" evidence="8">
    <location>
        <position position="247"/>
    </location>
</feature>
<dbReference type="Pfam" id="PF00021">
    <property type="entry name" value="UPAR_LY6"/>
    <property type="match status" value="1"/>
</dbReference>
<dbReference type="PANTHER" id="PTHR16529">
    <property type="entry name" value="CD177 ANTIGEN"/>
    <property type="match status" value="1"/>
</dbReference>
<keyword evidence="3 6" id="KW-0732">Signal</keyword>
<organism evidence="8 9">
    <name type="scientific">Neotoma lepida</name>
    <name type="common">Desert woodrat</name>
    <dbReference type="NCBI Taxonomy" id="56216"/>
    <lineage>
        <taxon>Eukaryota</taxon>
        <taxon>Metazoa</taxon>
        <taxon>Chordata</taxon>
        <taxon>Craniata</taxon>
        <taxon>Vertebrata</taxon>
        <taxon>Euteleostomi</taxon>
        <taxon>Mammalia</taxon>
        <taxon>Eutheria</taxon>
        <taxon>Euarchontoglires</taxon>
        <taxon>Glires</taxon>
        <taxon>Rodentia</taxon>
        <taxon>Myomorpha</taxon>
        <taxon>Muroidea</taxon>
        <taxon>Cricetidae</taxon>
        <taxon>Neotominae</taxon>
        <taxon>Neotoma</taxon>
    </lineage>
</organism>
<proteinExistence type="predicted"/>
<dbReference type="GO" id="GO:0043315">
    <property type="term" value="P:positive regulation of neutrophil degranulation"/>
    <property type="evidence" value="ECO:0007669"/>
    <property type="project" value="TreeGrafter"/>
</dbReference>